<dbReference type="EMBL" id="ADLT01000054">
    <property type="protein sequence ID" value="EHO62343.1"/>
    <property type="molecule type" value="Genomic_DNA"/>
</dbReference>
<evidence type="ECO:0000313" key="3">
    <source>
        <dbReference type="Proteomes" id="UP000003277"/>
    </source>
</evidence>
<dbReference type="InterPro" id="IPR038071">
    <property type="entry name" value="UROD/MetE-like_sf"/>
</dbReference>
<evidence type="ECO:0000313" key="2">
    <source>
        <dbReference type="EMBL" id="EHO62343.1"/>
    </source>
</evidence>
<dbReference type="RefSeq" id="WP_008860209.1">
    <property type="nucleotide sequence ID" value="NZ_JH591188.1"/>
</dbReference>
<reference evidence="2 3" key="1">
    <citation type="submission" date="2011-11" db="EMBL/GenBank/DDBJ databases">
        <title>The Genome Sequence of Dialister succinatiphilus YIT 11850.</title>
        <authorList>
            <consortium name="The Broad Institute Genome Sequencing Platform"/>
            <person name="Earl A."/>
            <person name="Ward D."/>
            <person name="Feldgarden M."/>
            <person name="Gevers D."/>
            <person name="Morotomi M."/>
            <person name="Young S.K."/>
            <person name="Zeng Q."/>
            <person name="Gargeya S."/>
            <person name="Fitzgerald M."/>
            <person name="Haas B."/>
            <person name="Abouelleil A."/>
            <person name="Alvarado L."/>
            <person name="Arachchi H.M."/>
            <person name="Berlin A."/>
            <person name="Brown A."/>
            <person name="Chapman S.B."/>
            <person name="Dunbar C."/>
            <person name="Gearin G."/>
            <person name="Goldberg J."/>
            <person name="Griggs A."/>
            <person name="Gujja S."/>
            <person name="Heiman D."/>
            <person name="Howarth C."/>
            <person name="Lui A."/>
            <person name="MacDonald P.J.P."/>
            <person name="Montmayeur A."/>
            <person name="Murphy C."/>
            <person name="Neiman D."/>
            <person name="Pearson M."/>
            <person name="Priest M."/>
            <person name="Roberts A."/>
            <person name="Saif S."/>
            <person name="Shea T."/>
            <person name="Sisk P."/>
            <person name="Stolte C."/>
            <person name="Sykes S."/>
            <person name="Wortman J."/>
            <person name="Nusbaum C."/>
            <person name="Birren B."/>
        </authorList>
    </citation>
    <scope>NUCLEOTIDE SEQUENCE [LARGE SCALE GENOMIC DNA]</scope>
    <source>
        <strain evidence="2 3">YIT 11850</strain>
    </source>
</reference>
<name>H1D277_9FIRM</name>
<accession>H1D277</accession>
<dbReference type="Pfam" id="PF01208">
    <property type="entry name" value="URO-D"/>
    <property type="match status" value="1"/>
</dbReference>
<dbReference type="SUPFAM" id="SSF51726">
    <property type="entry name" value="UROD/MetE-like"/>
    <property type="match status" value="1"/>
</dbReference>
<dbReference type="GO" id="GO:0004853">
    <property type="term" value="F:uroporphyrinogen decarboxylase activity"/>
    <property type="evidence" value="ECO:0007669"/>
    <property type="project" value="InterPro"/>
</dbReference>
<dbReference type="InterPro" id="IPR052024">
    <property type="entry name" value="Methanogen_methyltrans"/>
</dbReference>
<comment type="caution">
    <text evidence="2">The sequence shown here is derived from an EMBL/GenBank/DDBJ whole genome shotgun (WGS) entry which is preliminary data.</text>
</comment>
<organism evidence="2 3">
    <name type="scientific">Dialister succinatiphilus YIT 11850</name>
    <dbReference type="NCBI Taxonomy" id="742743"/>
    <lineage>
        <taxon>Bacteria</taxon>
        <taxon>Bacillati</taxon>
        <taxon>Bacillota</taxon>
        <taxon>Negativicutes</taxon>
        <taxon>Veillonellales</taxon>
        <taxon>Veillonellaceae</taxon>
        <taxon>Dialister</taxon>
    </lineage>
</organism>
<keyword evidence="3" id="KW-1185">Reference proteome</keyword>
<dbReference type="GO" id="GO:0006779">
    <property type="term" value="P:porphyrin-containing compound biosynthetic process"/>
    <property type="evidence" value="ECO:0007669"/>
    <property type="project" value="InterPro"/>
</dbReference>
<dbReference type="PATRIC" id="fig|742743.3.peg.1742"/>
<protein>
    <recommendedName>
        <fullName evidence="1">Uroporphyrinogen decarboxylase (URO-D) domain-containing protein</fullName>
    </recommendedName>
</protein>
<dbReference type="PANTHER" id="PTHR47099:SF1">
    <property type="entry name" value="METHYLCOBAMIDE:COM METHYLTRANSFERASE MTBA"/>
    <property type="match status" value="1"/>
</dbReference>
<dbReference type="OrthoDB" id="7375127at2"/>
<dbReference type="AlphaFoldDB" id="H1D277"/>
<dbReference type="STRING" id="742743.HMPREF9453_01715"/>
<sequence>MTVSRRDLIAKVFNNEKTDRVPVGFWHHFLGDEVGADAFAHPELTDKVLAGQADFYKAFQPDLIKIMTDGYFGYPIDELKKPVSSPLDLKDIKPLGRDSDWFRFQIGYARKLVSLYGKEVPLFYNLFAVPRTIEFMQASLGHPVDIASWIQDYPEETAHVFDVISKDYAELAKALIEEGGVDGIYLSVNNISYDRLTEDIYEKQVAPYEVRILEAANEAGGSNILHICGYHGFHNHLEWYKDYPFKAVNWAAKVEGVSLKEGKALFHGKAVIGGFGQTEKDVIYTGNKEEIEEETRNILDEAGTTGVVLGADCTIPRDTDVNHLAWVREAADRYGK</sequence>
<dbReference type="PANTHER" id="PTHR47099">
    <property type="entry name" value="METHYLCOBAMIDE:COM METHYLTRANSFERASE MTBA"/>
    <property type="match status" value="1"/>
</dbReference>
<dbReference type="Proteomes" id="UP000003277">
    <property type="component" value="Unassembled WGS sequence"/>
</dbReference>
<dbReference type="Gene3D" id="3.20.20.210">
    <property type="match status" value="1"/>
</dbReference>
<dbReference type="HOGENOM" id="CLU_040933_1_1_9"/>
<dbReference type="eggNOG" id="COG0407">
    <property type="taxonomic scope" value="Bacteria"/>
</dbReference>
<evidence type="ECO:0000259" key="1">
    <source>
        <dbReference type="Pfam" id="PF01208"/>
    </source>
</evidence>
<gene>
    <name evidence="2" type="ORF">HMPREF9453_01715</name>
</gene>
<feature type="domain" description="Uroporphyrinogen decarboxylase (URO-D)" evidence="1">
    <location>
        <begin position="6"/>
        <end position="334"/>
    </location>
</feature>
<proteinExistence type="predicted"/>
<dbReference type="InterPro" id="IPR000257">
    <property type="entry name" value="Uroporphyrinogen_deCOase"/>
</dbReference>